<dbReference type="EMBL" id="CP099425">
    <property type="protein sequence ID" value="USW56026.1"/>
    <property type="molecule type" value="Genomic_DNA"/>
</dbReference>
<protein>
    <submittedName>
        <fullName evidence="3">Uncharacterized protein</fullName>
    </submittedName>
</protein>
<dbReference type="AlphaFoldDB" id="A0A9Q9ELQ6"/>
<accession>A0A9Q9ELQ6</accession>
<organism evidence="3 4">
    <name type="scientific">Septoria linicola</name>
    <dbReference type="NCBI Taxonomy" id="215465"/>
    <lineage>
        <taxon>Eukaryota</taxon>
        <taxon>Fungi</taxon>
        <taxon>Dikarya</taxon>
        <taxon>Ascomycota</taxon>
        <taxon>Pezizomycotina</taxon>
        <taxon>Dothideomycetes</taxon>
        <taxon>Dothideomycetidae</taxon>
        <taxon>Mycosphaerellales</taxon>
        <taxon>Mycosphaerellaceae</taxon>
        <taxon>Septoria</taxon>
    </lineage>
</organism>
<evidence type="ECO:0000256" key="2">
    <source>
        <dbReference type="SAM" id="MobiDB-lite"/>
    </source>
</evidence>
<feature type="compositionally biased region" description="Basic and acidic residues" evidence="2">
    <location>
        <begin position="239"/>
        <end position="251"/>
    </location>
</feature>
<feature type="compositionally biased region" description="Polar residues" evidence="2">
    <location>
        <begin position="273"/>
        <end position="286"/>
    </location>
</feature>
<name>A0A9Q9ELQ6_9PEZI</name>
<feature type="coiled-coil region" evidence="1">
    <location>
        <begin position="180"/>
        <end position="218"/>
    </location>
</feature>
<feature type="coiled-coil region" evidence="1">
    <location>
        <begin position="120"/>
        <end position="154"/>
    </location>
</feature>
<dbReference type="Proteomes" id="UP001056384">
    <property type="component" value="Chromosome 8"/>
</dbReference>
<sequence>MYSLFGPSSKGPSEKASANGDQNWVVVEQKDPGKMPLPSNSHSSGSASIDEAEPVSAQRDTSSSVESTRSPNHHGPTQYPSGIDALLSSINTQRLELADMKKAFLEGQAQIQEERDLFQAQYYALRIQQEEREAHQAEEKEAAWKADLQHLRAELALKLTKKSDELQYMRADVDDVKGALSDESGRSAQIQEQVDKLKQDHELQSAALSDAMEQLRGQVTQIAGQTTELSTAIAQLKTEQNDNRTRGKQRESSPQAAVSQLRERRVSSKRNSEAQGKSHPNATEQAPRQPERRHSRISASDSPNQRQHKRAKVNKTLDNNQDGQRSHEGVRISPVNHATAKSDREPGKYDCEWYLQQPW</sequence>
<feature type="compositionally biased region" description="Polar residues" evidence="2">
    <location>
        <begin position="58"/>
        <end position="70"/>
    </location>
</feature>
<evidence type="ECO:0000313" key="3">
    <source>
        <dbReference type="EMBL" id="USW56026.1"/>
    </source>
</evidence>
<feature type="region of interest" description="Disordered" evidence="2">
    <location>
        <begin position="234"/>
        <end position="349"/>
    </location>
</feature>
<proteinExistence type="predicted"/>
<reference evidence="3" key="1">
    <citation type="submission" date="2022-06" db="EMBL/GenBank/DDBJ databases">
        <title>Complete genome sequences of two strains of the flax pathogen Septoria linicola.</title>
        <authorList>
            <person name="Lapalu N."/>
            <person name="Simon A."/>
            <person name="Demenou B."/>
            <person name="Paumier D."/>
            <person name="Guillot M.-P."/>
            <person name="Gout L."/>
            <person name="Valade R."/>
        </authorList>
    </citation>
    <scope>NUCLEOTIDE SEQUENCE</scope>
    <source>
        <strain evidence="3">SE15195</strain>
    </source>
</reference>
<feature type="compositionally biased region" description="Basic and acidic residues" evidence="2">
    <location>
        <begin position="261"/>
        <end position="272"/>
    </location>
</feature>
<gene>
    <name evidence="3" type="ORF">Slin15195_G093450</name>
</gene>
<evidence type="ECO:0000313" key="4">
    <source>
        <dbReference type="Proteomes" id="UP001056384"/>
    </source>
</evidence>
<feature type="compositionally biased region" description="Polar residues" evidence="2">
    <location>
        <begin position="38"/>
        <end position="47"/>
    </location>
</feature>
<keyword evidence="1" id="KW-0175">Coiled coil</keyword>
<evidence type="ECO:0000256" key="1">
    <source>
        <dbReference type="SAM" id="Coils"/>
    </source>
</evidence>
<keyword evidence="4" id="KW-1185">Reference proteome</keyword>
<feature type="region of interest" description="Disordered" evidence="2">
    <location>
        <begin position="1"/>
        <end position="84"/>
    </location>
</feature>
<feature type="compositionally biased region" description="Basic and acidic residues" evidence="2">
    <location>
        <begin position="340"/>
        <end position="349"/>
    </location>
</feature>